<proteinExistence type="predicted"/>
<dbReference type="Proteomes" id="UP000647017">
    <property type="component" value="Unassembled WGS sequence"/>
</dbReference>
<dbReference type="EMBL" id="BOOZ01000012">
    <property type="protein sequence ID" value="GIJ09298.1"/>
    <property type="molecule type" value="Genomic_DNA"/>
</dbReference>
<comment type="caution">
    <text evidence="2">The sequence shown here is derived from an EMBL/GenBank/DDBJ whole genome shotgun (WGS) entry which is preliminary data.</text>
</comment>
<protein>
    <submittedName>
        <fullName evidence="2">Uncharacterized protein</fullName>
    </submittedName>
</protein>
<feature type="region of interest" description="Disordered" evidence="1">
    <location>
        <begin position="1"/>
        <end position="28"/>
    </location>
</feature>
<gene>
    <name evidence="2" type="ORF">Van01_25120</name>
</gene>
<dbReference type="RefSeq" id="WP_204006227.1">
    <property type="nucleotide sequence ID" value="NZ_BOOZ01000012.1"/>
</dbReference>
<reference evidence="2 3" key="1">
    <citation type="submission" date="2021-01" db="EMBL/GenBank/DDBJ databases">
        <title>Whole genome shotgun sequence of Verrucosispora andamanensis NBRC 109075.</title>
        <authorList>
            <person name="Komaki H."/>
            <person name="Tamura T."/>
        </authorList>
    </citation>
    <scope>NUCLEOTIDE SEQUENCE [LARGE SCALE GENOMIC DNA]</scope>
    <source>
        <strain evidence="2 3">NBRC 109075</strain>
    </source>
</reference>
<evidence type="ECO:0000256" key="1">
    <source>
        <dbReference type="SAM" id="MobiDB-lite"/>
    </source>
</evidence>
<name>A0ABQ4HUG2_9ACTN</name>
<sequence>MTTSPSAKNGYARTRNDPFGSPTGDFNERQLEGWDYGVDARQIRVDTATDESSLLRLVAAWGLAPAQFSYPWDTDDPR</sequence>
<accession>A0ABQ4HUG2</accession>
<evidence type="ECO:0000313" key="2">
    <source>
        <dbReference type="EMBL" id="GIJ09298.1"/>
    </source>
</evidence>
<keyword evidence="3" id="KW-1185">Reference proteome</keyword>
<evidence type="ECO:0000313" key="3">
    <source>
        <dbReference type="Proteomes" id="UP000647017"/>
    </source>
</evidence>
<organism evidence="2 3">
    <name type="scientific">Micromonospora andamanensis</name>
    <dbReference type="NCBI Taxonomy" id="1287068"/>
    <lineage>
        <taxon>Bacteria</taxon>
        <taxon>Bacillati</taxon>
        <taxon>Actinomycetota</taxon>
        <taxon>Actinomycetes</taxon>
        <taxon>Micromonosporales</taxon>
        <taxon>Micromonosporaceae</taxon>
        <taxon>Micromonospora</taxon>
    </lineage>
</organism>